<dbReference type="InterPro" id="IPR036138">
    <property type="entry name" value="PBP_dimer_sf"/>
</dbReference>
<feature type="transmembrane region" description="Helical" evidence="4">
    <location>
        <begin position="9"/>
        <end position="29"/>
    </location>
</feature>
<evidence type="ECO:0000256" key="4">
    <source>
        <dbReference type="SAM" id="Phobius"/>
    </source>
</evidence>
<reference evidence="7" key="2">
    <citation type="submission" date="2020-09" db="EMBL/GenBank/DDBJ databases">
        <authorList>
            <person name="Sun Q."/>
            <person name="Zhou Y."/>
        </authorList>
    </citation>
    <scope>NUCLEOTIDE SEQUENCE</scope>
    <source>
        <strain evidence="7">CGMCC 1.15179</strain>
    </source>
</reference>
<comment type="caution">
    <text evidence="7">The sequence shown here is derived from an EMBL/GenBank/DDBJ whole genome shotgun (WGS) entry which is preliminary data.</text>
</comment>
<organism evidence="7 8">
    <name type="scientific">Marinithermofilum abyssi</name>
    <dbReference type="NCBI Taxonomy" id="1571185"/>
    <lineage>
        <taxon>Bacteria</taxon>
        <taxon>Bacillati</taxon>
        <taxon>Bacillota</taxon>
        <taxon>Bacilli</taxon>
        <taxon>Bacillales</taxon>
        <taxon>Thermoactinomycetaceae</taxon>
        <taxon>Marinithermofilum</taxon>
    </lineage>
</organism>
<evidence type="ECO:0000313" key="7">
    <source>
        <dbReference type="EMBL" id="GGE13559.1"/>
    </source>
</evidence>
<dbReference type="InterPro" id="IPR050515">
    <property type="entry name" value="Beta-lactam/transpept"/>
</dbReference>
<dbReference type="InterPro" id="IPR012338">
    <property type="entry name" value="Beta-lactam/transpept-like"/>
</dbReference>
<keyword evidence="3 4" id="KW-0472">Membrane</keyword>
<feature type="domain" description="Penicillin-binding protein transpeptidase" evidence="5">
    <location>
        <begin position="274"/>
        <end position="585"/>
    </location>
</feature>
<evidence type="ECO:0000313" key="8">
    <source>
        <dbReference type="Proteomes" id="UP000625210"/>
    </source>
</evidence>
<dbReference type="InterPro" id="IPR001460">
    <property type="entry name" value="PCN-bd_Tpept"/>
</dbReference>
<dbReference type="GO" id="GO:0008658">
    <property type="term" value="F:penicillin binding"/>
    <property type="evidence" value="ECO:0007669"/>
    <property type="project" value="InterPro"/>
</dbReference>
<evidence type="ECO:0000256" key="3">
    <source>
        <dbReference type="ARBA" id="ARBA00023136"/>
    </source>
</evidence>
<dbReference type="GO" id="GO:0071555">
    <property type="term" value="P:cell wall organization"/>
    <property type="evidence" value="ECO:0007669"/>
    <property type="project" value="TreeGrafter"/>
</dbReference>
<dbReference type="Proteomes" id="UP000625210">
    <property type="component" value="Unassembled WGS sequence"/>
</dbReference>
<name>A0A8J2VCR6_9BACL</name>
<dbReference type="RefSeq" id="WP_188647168.1">
    <property type="nucleotide sequence ID" value="NZ_BMHQ01000004.1"/>
</dbReference>
<dbReference type="SUPFAM" id="SSF56601">
    <property type="entry name" value="beta-lactamase/transpeptidase-like"/>
    <property type="match status" value="1"/>
</dbReference>
<dbReference type="AlphaFoldDB" id="A0A8J2VCR6"/>
<evidence type="ECO:0000259" key="6">
    <source>
        <dbReference type="Pfam" id="PF03717"/>
    </source>
</evidence>
<keyword evidence="8" id="KW-1185">Reference proteome</keyword>
<comment type="subcellular location">
    <subcellularLocation>
        <location evidence="1">Membrane</location>
    </subcellularLocation>
</comment>
<dbReference type="EMBL" id="BMHQ01000004">
    <property type="protein sequence ID" value="GGE13559.1"/>
    <property type="molecule type" value="Genomic_DNA"/>
</dbReference>
<feature type="domain" description="Penicillin-binding protein dimerisation" evidence="6">
    <location>
        <begin position="61"/>
        <end position="232"/>
    </location>
</feature>
<evidence type="ECO:0000256" key="1">
    <source>
        <dbReference type="ARBA" id="ARBA00004370"/>
    </source>
</evidence>
<evidence type="ECO:0000256" key="2">
    <source>
        <dbReference type="ARBA" id="ARBA00007171"/>
    </source>
</evidence>
<dbReference type="GO" id="GO:0005886">
    <property type="term" value="C:plasma membrane"/>
    <property type="evidence" value="ECO:0007669"/>
    <property type="project" value="TreeGrafter"/>
</dbReference>
<protein>
    <submittedName>
        <fullName evidence="7">Penicillin-binding protein 4B</fullName>
    </submittedName>
</protein>
<keyword evidence="4" id="KW-1133">Transmembrane helix</keyword>
<dbReference type="Pfam" id="PF03717">
    <property type="entry name" value="PBP_dimer"/>
    <property type="match status" value="1"/>
</dbReference>
<comment type="similarity">
    <text evidence="2">Belongs to the transpeptidase family.</text>
</comment>
<gene>
    <name evidence="7" type="primary">pbpI</name>
    <name evidence="7" type="ORF">GCM10011571_13770</name>
</gene>
<dbReference type="GO" id="GO:0071972">
    <property type="term" value="F:peptidoglycan L,D-transpeptidase activity"/>
    <property type="evidence" value="ECO:0007669"/>
    <property type="project" value="TreeGrafter"/>
</dbReference>
<dbReference type="Gene3D" id="3.90.1310.10">
    <property type="entry name" value="Penicillin-binding protein 2a (Domain 2)"/>
    <property type="match status" value="1"/>
</dbReference>
<proteinExistence type="inferred from homology"/>
<sequence length="599" mass="66820">MEKKDRRRGILLAVLMVVLFSMIVVRLYWIQMVTVRSFSREQADLLTQAQEQQSKEYVVDSGRGTILDRTGRPLTGERGWRAIVFPLSEQQVAANRSKMQKLTSILGFSYPQLVRSVTKIQAPQALSSPEGEELLLTPSQVEQIRKLKIPGVFVMQSDDRFSEHRPARQVIGRVERNPFWIKDRYPEEWAKGKYHSNSRVGVTGLESAFEPFLRGGEVRTFTYKKDGRGKPLNGFQVRVREEKDGSAHRLVTTLDKDVQRAAEQALDAEGVKEGAVVVQDISTGDVLAMASRPGWEDGNSGQNPWDNRALMEAVPGSIFKTVVAAAALDTGKVKPDETFVCKGELGRYGMRDPRPHGHGKQTFTEAYANSCNVVFAQVAERIGGDTINQYARKMGLGQQVMWKGPLDKEKEFRQLPREQTGMILSDPALLKDTGAVMQTAIGQRDVKMTPLQAANMVTALFHRGKTPNPRIVKEIQDSNGKVIHRFPLHILQADHPIGTRALEQVRMMMRSAVIKGTAQSLQGAKWALAAKTGTAQVGPKENRFNKWMIGFGPVERPIVVVSVVIRSVPDSKDIRAHTVFKRVMDGIASLEKTSTNRKS</sequence>
<accession>A0A8J2VCR6</accession>
<dbReference type="Gene3D" id="3.40.710.10">
    <property type="entry name" value="DD-peptidase/beta-lactamase superfamily"/>
    <property type="match status" value="1"/>
</dbReference>
<dbReference type="PANTHER" id="PTHR30627">
    <property type="entry name" value="PEPTIDOGLYCAN D,D-TRANSPEPTIDASE"/>
    <property type="match status" value="1"/>
</dbReference>
<evidence type="ECO:0000259" key="5">
    <source>
        <dbReference type="Pfam" id="PF00905"/>
    </source>
</evidence>
<dbReference type="SUPFAM" id="SSF56519">
    <property type="entry name" value="Penicillin binding protein dimerisation domain"/>
    <property type="match status" value="1"/>
</dbReference>
<dbReference type="InterPro" id="IPR005311">
    <property type="entry name" value="PBP_dimer"/>
</dbReference>
<dbReference type="PANTHER" id="PTHR30627:SF24">
    <property type="entry name" value="PENICILLIN-BINDING PROTEIN 4B"/>
    <property type="match status" value="1"/>
</dbReference>
<keyword evidence="4" id="KW-0812">Transmembrane</keyword>
<dbReference type="Pfam" id="PF00905">
    <property type="entry name" value="Transpeptidase"/>
    <property type="match status" value="1"/>
</dbReference>
<reference evidence="7" key="1">
    <citation type="journal article" date="2014" name="Int. J. Syst. Evol. Microbiol.">
        <title>Complete genome sequence of Corynebacterium casei LMG S-19264T (=DSM 44701T), isolated from a smear-ripened cheese.</title>
        <authorList>
            <consortium name="US DOE Joint Genome Institute (JGI-PGF)"/>
            <person name="Walter F."/>
            <person name="Albersmeier A."/>
            <person name="Kalinowski J."/>
            <person name="Ruckert C."/>
        </authorList>
    </citation>
    <scope>NUCLEOTIDE SEQUENCE</scope>
    <source>
        <strain evidence="7">CGMCC 1.15179</strain>
    </source>
</reference>